<feature type="transmembrane region" description="Helical" evidence="1">
    <location>
        <begin position="44"/>
        <end position="67"/>
    </location>
</feature>
<dbReference type="EMBL" id="WLYL01000027">
    <property type="protein sequence ID" value="MTD11599.1"/>
    <property type="molecule type" value="Genomic_DNA"/>
</dbReference>
<dbReference type="Pfam" id="PF04247">
    <property type="entry name" value="SirB"/>
    <property type="match status" value="1"/>
</dbReference>
<dbReference type="RefSeq" id="WP_154773190.1">
    <property type="nucleotide sequence ID" value="NZ_WLYL01000027.1"/>
</dbReference>
<dbReference type="PIRSF" id="PIRSF005610">
    <property type="entry name" value="SirB"/>
    <property type="match status" value="1"/>
</dbReference>
<feature type="transmembrane region" description="Helical" evidence="1">
    <location>
        <begin position="105"/>
        <end position="124"/>
    </location>
</feature>
<keyword evidence="1" id="KW-0812">Transmembrane</keyword>
<keyword evidence="1" id="KW-1133">Transmembrane helix</keyword>
<sequence length="129" mass="14269">MNPTLLASIHLVGIALLFVVILLRGMTLFKGVENNQSNQSSRKLFVALQHSSLTIVVFTGIALLVMKDFQVETWFYAKVVLFLVMVSSLIKAYKKDESILLVQRKAGWGIALVAFVAIYGLVLVKPVFG</sequence>
<organism evidence="2 3">
    <name type="scientific">Acinetobacter faecalis</name>
    <dbReference type="NCBI Taxonomy" id="2665161"/>
    <lineage>
        <taxon>Bacteria</taxon>
        <taxon>Pseudomonadati</taxon>
        <taxon>Pseudomonadota</taxon>
        <taxon>Gammaproteobacteria</taxon>
        <taxon>Moraxellales</taxon>
        <taxon>Moraxellaceae</taxon>
        <taxon>Acinetobacter</taxon>
    </lineage>
</organism>
<proteinExistence type="predicted"/>
<dbReference type="InterPro" id="IPR007360">
    <property type="entry name" value="SirB"/>
</dbReference>
<evidence type="ECO:0000313" key="2">
    <source>
        <dbReference type="EMBL" id="MTD11599.1"/>
    </source>
</evidence>
<name>A0A6L6GGI6_9GAMM</name>
<keyword evidence="1" id="KW-0472">Membrane</keyword>
<accession>A0A6L6GGI6</accession>
<dbReference type="AlphaFoldDB" id="A0A6L6GGI6"/>
<evidence type="ECO:0000313" key="3">
    <source>
        <dbReference type="Proteomes" id="UP000473854"/>
    </source>
</evidence>
<gene>
    <name evidence="2" type="ORF">GIX10_09165</name>
</gene>
<evidence type="ECO:0000256" key="1">
    <source>
        <dbReference type="SAM" id="Phobius"/>
    </source>
</evidence>
<feature type="transmembrane region" description="Helical" evidence="1">
    <location>
        <begin position="73"/>
        <end position="93"/>
    </location>
</feature>
<comment type="caution">
    <text evidence="2">The sequence shown here is derived from an EMBL/GenBank/DDBJ whole genome shotgun (WGS) entry which is preliminary data.</text>
</comment>
<dbReference type="Proteomes" id="UP000473854">
    <property type="component" value="Unassembled WGS sequence"/>
</dbReference>
<feature type="transmembrane region" description="Helical" evidence="1">
    <location>
        <begin position="6"/>
        <end position="23"/>
    </location>
</feature>
<reference evidence="2 3" key="1">
    <citation type="submission" date="2019-11" db="EMBL/GenBank/DDBJ databases">
        <authorList>
            <person name="An D."/>
        </authorList>
    </citation>
    <scope>NUCLEOTIDE SEQUENCE [LARGE SCALE GENOMIC DNA]</scope>
    <source>
        <strain evidence="2 3">YIM 103518</strain>
    </source>
</reference>
<protein>
    <submittedName>
        <fullName evidence="2">Invasion protein expression up-regulator SirB</fullName>
    </submittedName>
</protein>